<organism evidence="1">
    <name type="scientific">Glycine max</name>
    <name type="common">Soybean</name>
    <name type="synonym">Glycine hispida</name>
    <dbReference type="NCBI Taxonomy" id="3847"/>
    <lineage>
        <taxon>Eukaryota</taxon>
        <taxon>Viridiplantae</taxon>
        <taxon>Streptophyta</taxon>
        <taxon>Embryophyta</taxon>
        <taxon>Tracheophyta</taxon>
        <taxon>Spermatophyta</taxon>
        <taxon>Magnoliopsida</taxon>
        <taxon>eudicotyledons</taxon>
        <taxon>Gunneridae</taxon>
        <taxon>Pentapetalae</taxon>
        <taxon>rosids</taxon>
        <taxon>fabids</taxon>
        <taxon>Fabales</taxon>
        <taxon>Fabaceae</taxon>
        <taxon>Papilionoideae</taxon>
        <taxon>50 kb inversion clade</taxon>
        <taxon>NPAAA clade</taxon>
        <taxon>indigoferoid/millettioid clade</taxon>
        <taxon>Phaseoleae</taxon>
        <taxon>Glycine</taxon>
        <taxon>Glycine subgen. Soja</taxon>
    </lineage>
</organism>
<protein>
    <submittedName>
        <fullName evidence="1">ABAS1 delta</fullName>
    </submittedName>
</protein>
<accession>A0A3S9GW27</accession>
<proteinExistence type="evidence at transcript level"/>
<dbReference type="EMBL" id="MH788967">
    <property type="protein sequence ID" value="AZO93086.1"/>
    <property type="molecule type" value="mRNA"/>
</dbReference>
<evidence type="ECO:0000313" key="1">
    <source>
        <dbReference type="EMBL" id="AZO93086.1"/>
    </source>
</evidence>
<name>A0A3S9GW27_SOYBN</name>
<sequence>MAMVGLERRLESLILLPSQGRAGPRKNTTSFSKLFNYLTEIGRKLKILLVQKQLFRSEVMPRSTS</sequence>
<dbReference type="AlphaFoldDB" id="A0A3S9GW27"/>
<reference evidence="1" key="1">
    <citation type="submission" date="2018-08" db="EMBL/GenBank/DDBJ databases">
        <authorList>
            <person name="Ku Y.-S."/>
            <person name="Ni M."/>
            <person name="Munoz N.B."/>
            <person name="Xiao Z."/>
            <person name="Chen P."/>
            <person name="Li M.-W."/>
            <person name="Cheung M.-Y."/>
            <person name="Xie M."/>
            <person name="Lam H.-M."/>
        </authorList>
    </citation>
    <scope>NUCLEOTIDE SEQUENCE</scope>
</reference>